<dbReference type="Gene3D" id="1.25.40.10">
    <property type="entry name" value="Tetratricopeptide repeat domain"/>
    <property type="match status" value="1"/>
</dbReference>
<protein>
    <submittedName>
        <fullName evidence="5">Tetratricopeptide repeat protein</fullName>
    </submittedName>
</protein>
<evidence type="ECO:0000313" key="5">
    <source>
        <dbReference type="EMBL" id="HGE78778.1"/>
    </source>
</evidence>
<dbReference type="Pfam" id="PF13424">
    <property type="entry name" value="TPR_12"/>
    <property type="match status" value="1"/>
</dbReference>
<evidence type="ECO:0000256" key="1">
    <source>
        <dbReference type="PROSITE-ProRule" id="PRU00339"/>
    </source>
</evidence>
<sequence>MLKNIILSILFIAYSICSAQQVTGDSLLKMLERAKFYYNNGEYENAIKELESALQYLKQLNQNEQVEAYKYLAFSYVAFGDKEKAKEQFKKALSLDPKLELDPATVSPKIIKVFEEAKAEMAPVTPPPSPPAIQPKGTQVSPRPRTVSTTMALARSCCLPGWGQIYKGEESKGRKMAITAAILLPSTLIATSIQNAKHDTYLKIEPGKKDEMDQAYREYKTWYNISALLWLGYLGLYGYNIYDVIVSKPKIKSSMGGFGHNFYCDLTEKRVDFGYNFMIK</sequence>
<dbReference type="PROSITE" id="PS50005">
    <property type="entry name" value="TPR"/>
    <property type="match status" value="1"/>
</dbReference>
<organism evidence="5">
    <name type="scientific">candidate division WOR-3 bacterium</name>
    <dbReference type="NCBI Taxonomy" id="2052148"/>
    <lineage>
        <taxon>Bacteria</taxon>
        <taxon>Bacteria division WOR-3</taxon>
    </lineage>
</organism>
<evidence type="ECO:0000256" key="4">
    <source>
        <dbReference type="SAM" id="SignalP"/>
    </source>
</evidence>
<comment type="caution">
    <text evidence="5">The sequence shown here is derived from an EMBL/GenBank/DDBJ whole genome shotgun (WGS) entry which is preliminary data.</text>
</comment>
<dbReference type="SUPFAM" id="SSF48452">
    <property type="entry name" value="TPR-like"/>
    <property type="match status" value="1"/>
</dbReference>
<keyword evidence="2" id="KW-0175">Coiled coil</keyword>
<dbReference type="InterPro" id="IPR019734">
    <property type="entry name" value="TPR_rpt"/>
</dbReference>
<keyword evidence="4" id="KW-0732">Signal</keyword>
<dbReference type="InterPro" id="IPR011990">
    <property type="entry name" value="TPR-like_helical_dom_sf"/>
</dbReference>
<dbReference type="EMBL" id="DTOZ01000180">
    <property type="protein sequence ID" value="HGE78778.1"/>
    <property type="molecule type" value="Genomic_DNA"/>
</dbReference>
<dbReference type="AlphaFoldDB" id="A0A7V3VUJ8"/>
<proteinExistence type="predicted"/>
<feature type="repeat" description="TPR" evidence="1">
    <location>
        <begin position="66"/>
        <end position="99"/>
    </location>
</feature>
<gene>
    <name evidence="5" type="ORF">ENX68_07280</name>
</gene>
<reference evidence="5" key="1">
    <citation type="journal article" date="2020" name="mSystems">
        <title>Genome- and Community-Level Interaction Insights into Carbon Utilization and Element Cycling Functions of Hydrothermarchaeota in Hydrothermal Sediment.</title>
        <authorList>
            <person name="Zhou Z."/>
            <person name="Liu Y."/>
            <person name="Xu W."/>
            <person name="Pan J."/>
            <person name="Luo Z.H."/>
            <person name="Li M."/>
        </authorList>
    </citation>
    <scope>NUCLEOTIDE SEQUENCE [LARGE SCALE GENOMIC DNA]</scope>
    <source>
        <strain evidence="5">SpSt-961</strain>
    </source>
</reference>
<feature type="coiled-coil region" evidence="2">
    <location>
        <begin position="40"/>
        <end position="67"/>
    </location>
</feature>
<accession>A0A7V3VUJ8</accession>
<feature type="signal peptide" evidence="4">
    <location>
        <begin position="1"/>
        <end position="19"/>
    </location>
</feature>
<evidence type="ECO:0000256" key="2">
    <source>
        <dbReference type="SAM" id="Coils"/>
    </source>
</evidence>
<feature type="chain" id="PRO_5030842999" evidence="4">
    <location>
        <begin position="20"/>
        <end position="280"/>
    </location>
</feature>
<dbReference type="SMART" id="SM00028">
    <property type="entry name" value="TPR"/>
    <property type="match status" value="2"/>
</dbReference>
<feature type="compositionally biased region" description="Pro residues" evidence="3">
    <location>
        <begin position="124"/>
        <end position="133"/>
    </location>
</feature>
<name>A0A7V3VUJ8_UNCW3</name>
<evidence type="ECO:0000256" key="3">
    <source>
        <dbReference type="SAM" id="MobiDB-lite"/>
    </source>
</evidence>
<dbReference type="PROSITE" id="PS50293">
    <property type="entry name" value="TPR_REGION"/>
    <property type="match status" value="1"/>
</dbReference>
<feature type="region of interest" description="Disordered" evidence="3">
    <location>
        <begin position="122"/>
        <end position="144"/>
    </location>
</feature>
<keyword evidence="1" id="KW-0802">TPR repeat</keyword>